<reference evidence="3" key="1">
    <citation type="submission" date="2019-02" db="EMBL/GenBank/DDBJ databases">
        <authorList>
            <person name="Gruber-Vodicka R. H."/>
            <person name="Seah K. B. B."/>
        </authorList>
    </citation>
    <scope>NUCLEOTIDE SEQUENCE</scope>
    <source>
        <strain evidence="3">BECK_BZ163</strain>
        <strain evidence="5">BECK_BZ164</strain>
        <strain evidence="4">BECK_BZ165</strain>
    </source>
</reference>
<name>A0A450S4X5_9GAMM</name>
<dbReference type="PANTHER" id="PTHR10625:SF10">
    <property type="entry name" value="HISTONE DEACETYLASE HDAC1"/>
    <property type="match status" value="1"/>
</dbReference>
<dbReference type="EMBL" id="CAADFL010000033">
    <property type="protein sequence ID" value="VFK07153.1"/>
    <property type="molecule type" value="Genomic_DNA"/>
</dbReference>
<accession>A0A450S4X5</accession>
<dbReference type="GO" id="GO:0040029">
    <property type="term" value="P:epigenetic regulation of gene expression"/>
    <property type="evidence" value="ECO:0007669"/>
    <property type="project" value="TreeGrafter"/>
</dbReference>
<dbReference type="PANTHER" id="PTHR10625">
    <property type="entry name" value="HISTONE DEACETYLASE HDAC1-RELATED"/>
    <property type="match status" value="1"/>
</dbReference>
<gene>
    <name evidence="3" type="ORF">BECKFM1743A_GA0114220_1004111</name>
    <name evidence="5" type="ORF">BECKFM1743B_GA0114221_100334</name>
    <name evidence="4" type="ORF">BECKFM1743C_GA0114222_1004311</name>
</gene>
<dbReference type="InterPro" id="IPR000286">
    <property type="entry name" value="HDACs"/>
</dbReference>
<evidence type="ECO:0000313" key="4">
    <source>
        <dbReference type="EMBL" id="VFJ47279.1"/>
    </source>
</evidence>
<dbReference type="AlphaFoldDB" id="A0A450S4X5"/>
<evidence type="ECO:0000313" key="3">
    <source>
        <dbReference type="EMBL" id="VFJ46914.1"/>
    </source>
</evidence>
<organism evidence="3">
    <name type="scientific">Candidatus Kentrum sp. FM</name>
    <dbReference type="NCBI Taxonomy" id="2126340"/>
    <lineage>
        <taxon>Bacteria</taxon>
        <taxon>Pseudomonadati</taxon>
        <taxon>Pseudomonadota</taxon>
        <taxon>Gammaproteobacteria</taxon>
        <taxon>Candidatus Kentrum</taxon>
    </lineage>
</organism>
<dbReference type="Pfam" id="PF00850">
    <property type="entry name" value="Hist_deacetyl"/>
    <property type="match status" value="1"/>
</dbReference>
<comment type="similarity">
    <text evidence="1">Belongs to the histone deacetylase family.</text>
</comment>
<feature type="domain" description="Histone deacetylase" evidence="2">
    <location>
        <begin position="20"/>
        <end position="304"/>
    </location>
</feature>
<dbReference type="EMBL" id="CAADEZ010000041">
    <property type="protein sequence ID" value="VFJ46914.1"/>
    <property type="molecule type" value="Genomic_DNA"/>
</dbReference>
<dbReference type="InterPro" id="IPR023696">
    <property type="entry name" value="Ureohydrolase_dom_sf"/>
</dbReference>
<dbReference type="Gene3D" id="3.40.800.20">
    <property type="entry name" value="Histone deacetylase domain"/>
    <property type="match status" value="1"/>
</dbReference>
<evidence type="ECO:0000313" key="5">
    <source>
        <dbReference type="EMBL" id="VFK07153.1"/>
    </source>
</evidence>
<evidence type="ECO:0000256" key="1">
    <source>
        <dbReference type="ARBA" id="ARBA00005947"/>
    </source>
</evidence>
<dbReference type="GO" id="GO:0004407">
    <property type="term" value="F:histone deacetylase activity"/>
    <property type="evidence" value="ECO:0007669"/>
    <property type="project" value="TreeGrafter"/>
</dbReference>
<dbReference type="InterPro" id="IPR037138">
    <property type="entry name" value="His_deacetylse_dom_sf"/>
</dbReference>
<dbReference type="SUPFAM" id="SSF52768">
    <property type="entry name" value="Arginase/deacetylase"/>
    <property type="match status" value="1"/>
</dbReference>
<dbReference type="EMBL" id="CAADFA010000043">
    <property type="protein sequence ID" value="VFJ47279.1"/>
    <property type="molecule type" value="Genomic_DNA"/>
</dbReference>
<evidence type="ECO:0000259" key="2">
    <source>
        <dbReference type="Pfam" id="PF00850"/>
    </source>
</evidence>
<sequence>MRTAYISHPSCLRHEMIEGHPECPERIGAIEDRLLAAGLFDFLRHHNAPAATTKELGRVHGKQHVRKILSGSPKEGLLHVDPDTYMNPHTATAAVHAAGAVVLATDLVMGDKIDNVFCCVRPPGHHAERARAMGFCFFNNVAVGAAHALAKHHLKRVAIVDFDVHHGNGTEDIFEDNEQVMVCSAYQHPFFPYSGRPTIAGRLINVELASGTTGKVFREAITAGWFPQLHAFRPQMIFISAGFDAHAEDDMADINLSERDYTWITREIMALAERYADNRVVSVLEGGYVPNALGRSVAAHVKTLMRL</sequence>
<dbReference type="PRINTS" id="PR01270">
    <property type="entry name" value="HDASUPER"/>
</dbReference>
<protein>
    <submittedName>
        <fullName evidence="3">Acetoin utilization deacetylase AcuC</fullName>
    </submittedName>
</protein>
<dbReference type="InterPro" id="IPR023801">
    <property type="entry name" value="His_deacetylse_dom"/>
</dbReference>
<dbReference type="CDD" id="cd11599">
    <property type="entry name" value="HDAC_classII_2"/>
    <property type="match status" value="1"/>
</dbReference>
<proteinExistence type="inferred from homology"/>